<feature type="compositionally biased region" description="Polar residues" evidence="1">
    <location>
        <begin position="954"/>
        <end position="963"/>
    </location>
</feature>
<dbReference type="Gene3D" id="4.10.280.10">
    <property type="entry name" value="Helix-loop-helix DNA-binding domain"/>
    <property type="match status" value="1"/>
</dbReference>
<feature type="compositionally biased region" description="Basic and acidic residues" evidence="1">
    <location>
        <begin position="964"/>
        <end position="986"/>
    </location>
</feature>
<dbReference type="SUPFAM" id="SSF47459">
    <property type="entry name" value="HLH, helix-loop-helix DNA-binding domain"/>
    <property type="match status" value="1"/>
</dbReference>
<feature type="compositionally biased region" description="Polar residues" evidence="1">
    <location>
        <begin position="53"/>
        <end position="86"/>
    </location>
</feature>
<dbReference type="OrthoDB" id="2133190at2759"/>
<dbReference type="GO" id="GO:0032933">
    <property type="term" value="P:SREBP signaling pathway"/>
    <property type="evidence" value="ECO:0007669"/>
    <property type="project" value="InterPro"/>
</dbReference>
<gene>
    <name evidence="4" type="ORF">PHISCL_00851</name>
</gene>
<feature type="region of interest" description="Disordered" evidence="1">
    <location>
        <begin position="1"/>
        <end position="24"/>
    </location>
</feature>
<dbReference type="InterPro" id="IPR011598">
    <property type="entry name" value="bHLH_dom"/>
</dbReference>
<evidence type="ECO:0000259" key="3">
    <source>
        <dbReference type="PROSITE" id="PS50888"/>
    </source>
</evidence>
<feature type="compositionally biased region" description="Low complexity" evidence="1">
    <location>
        <begin position="851"/>
        <end position="861"/>
    </location>
</feature>
<keyword evidence="2" id="KW-0812">Transmembrane</keyword>
<feature type="compositionally biased region" description="Low complexity" evidence="1">
    <location>
        <begin position="250"/>
        <end position="266"/>
    </location>
</feature>
<evidence type="ECO:0000313" key="4">
    <source>
        <dbReference type="EMBL" id="RJE26826.1"/>
    </source>
</evidence>
<dbReference type="Pfam" id="PF00010">
    <property type="entry name" value="HLH"/>
    <property type="match status" value="1"/>
</dbReference>
<comment type="caution">
    <text evidence="4">The sequence shown here is derived from an EMBL/GenBank/DDBJ whole genome shotgun (WGS) entry which is preliminary data.</text>
</comment>
<feature type="region of interest" description="Disordered" evidence="1">
    <location>
        <begin position="950"/>
        <end position="1014"/>
    </location>
</feature>
<feature type="domain" description="BHLH" evidence="3">
    <location>
        <begin position="158"/>
        <end position="224"/>
    </location>
</feature>
<dbReference type="EMBL" id="MVGC01000014">
    <property type="protein sequence ID" value="RJE26826.1"/>
    <property type="molecule type" value="Genomic_DNA"/>
</dbReference>
<dbReference type="GO" id="GO:0045944">
    <property type="term" value="P:positive regulation of transcription by RNA polymerase II"/>
    <property type="evidence" value="ECO:0007669"/>
    <property type="project" value="InterPro"/>
</dbReference>
<dbReference type="PANTHER" id="PTHR47336">
    <property type="entry name" value="TRANSCRIPTION FACTOR HMS1-RELATED"/>
    <property type="match status" value="1"/>
</dbReference>
<dbReference type="InterPro" id="IPR036638">
    <property type="entry name" value="HLH_DNA-bd_sf"/>
</dbReference>
<keyword evidence="5" id="KW-1185">Reference proteome</keyword>
<feature type="compositionally biased region" description="Polar residues" evidence="1">
    <location>
        <begin position="990"/>
        <end position="1003"/>
    </location>
</feature>
<protein>
    <submittedName>
        <fullName evidence="4">Transcription factor</fullName>
    </submittedName>
</protein>
<dbReference type="InterPro" id="IPR019006">
    <property type="entry name" value="Sre1_C"/>
</dbReference>
<name>A0A3A2ZUT7_9EURO</name>
<dbReference type="SMART" id="SM00353">
    <property type="entry name" value="HLH"/>
    <property type="match status" value="1"/>
</dbReference>
<feature type="region of interest" description="Disordered" evidence="1">
    <location>
        <begin position="52"/>
        <end position="162"/>
    </location>
</feature>
<dbReference type="PROSITE" id="PS50888">
    <property type="entry name" value="BHLH"/>
    <property type="match status" value="1"/>
</dbReference>
<dbReference type="PANTHER" id="PTHR47336:SF2">
    <property type="entry name" value="TRANSCRIPTION FACTOR HMS1-RELATED"/>
    <property type="match status" value="1"/>
</dbReference>
<accession>A0A3A2ZUT7</accession>
<dbReference type="InterPro" id="IPR052099">
    <property type="entry name" value="Regulatory_TF_Diverse"/>
</dbReference>
<feature type="compositionally biased region" description="Polar residues" evidence="1">
    <location>
        <begin position="267"/>
        <end position="281"/>
    </location>
</feature>
<evidence type="ECO:0000256" key="2">
    <source>
        <dbReference type="SAM" id="Phobius"/>
    </source>
</evidence>
<keyword evidence="2" id="KW-0472">Membrane</keyword>
<sequence>MATPNINSDFQLFSPVQTSQNAQNENLLFPDTAQDDSNQDWTQWMRWDDQFADGTNHQSQLSLDLPSISPNETEYRSNTSQATFSPDVSFDFTKNPPESFLGKDGVSGSKNATNVNGTPAQQLNGSPLSTGVTRKRKSTSDDDGSTVSGMVQEGPKPKPKRAHNVIEKRYRANLNDKIAELRDSVPALRSAKNAGVTVEDDEVPANKLNKASILSKATEYIRHLETRNKRLEEENMALKNRMRQVDKASDQTLTSTASLSSPSNYTVSTESGDSSSPSIFSHSEDPPGDHSPSSLYPPEGLMKAPDSFKRMWDSSPRDSAYRESYIQGSSDCTKAPQVGGVRRRTNFPNKYMIGALAGLMILEGMGNEKDTESTAKGLLAVPIDFLKNLNTPPVGYLQAILRSYWYSWHVRAIIHFFILACLVVGSAFAVFVYLFNSQPILQYRPSKSAPVPDTTSPSNFRRQAWLTSIQQVGVPRHSFFREWYAVTSRCFEYVLRCLLGWRLYSWVTGITEEDEKGRVKTWDIAIDAQLAGGDLEISRSRLVLTVFAAGTLPRIPMRMMQKALHCRILLWRVGSPGSWSFHISNDAARAIARYQWEQARILQNSLPKDHPDALPSHIAALLKIDSDDVMTDNITQRAANLTWNRPTREGTDDDEALLDIVEEDPAIQSSLDALAAWWSSHLLQSALLRYFEASSGGYDSKKSRDIFKTQIKLALDVAPQLSAAHTRALVMNAVFLEQNRVENIGKVLSALPSDNGKDKQCRGSNFLDSSLPISIREEISIAVRCAMIAAVFTARATGEDSLPASFTVERASMWFNKIALDPVELTLLGFAAVYHLLHVLTSNTEYLASSDSSRSTSVSESSEGDDSSASMDEEPVKRNNDAQPLPAHIPNIGRVAAELIYWARNAYNPAFYGFTAHIVEVIDKECVEICENAGINLDDYMDTEKLNEEKATRRISQSSQMDNGQEKNHSGNHNNTRDSGVHDADAVRTSLDSKTNDSMTNGDNALAVPAPAES</sequence>
<organism evidence="4 5">
    <name type="scientific">Aspergillus sclerotialis</name>
    <dbReference type="NCBI Taxonomy" id="2070753"/>
    <lineage>
        <taxon>Eukaryota</taxon>
        <taxon>Fungi</taxon>
        <taxon>Dikarya</taxon>
        <taxon>Ascomycota</taxon>
        <taxon>Pezizomycotina</taxon>
        <taxon>Eurotiomycetes</taxon>
        <taxon>Eurotiomycetidae</taxon>
        <taxon>Eurotiales</taxon>
        <taxon>Aspergillaceae</taxon>
        <taxon>Aspergillus</taxon>
        <taxon>Aspergillus subgen. Polypaecilum</taxon>
    </lineage>
</organism>
<dbReference type="AlphaFoldDB" id="A0A3A2ZUT7"/>
<dbReference type="Proteomes" id="UP000266188">
    <property type="component" value="Unassembled WGS sequence"/>
</dbReference>
<keyword evidence="2" id="KW-1133">Transmembrane helix</keyword>
<feature type="region of interest" description="Disordered" evidence="1">
    <location>
        <begin position="851"/>
        <end position="888"/>
    </location>
</feature>
<reference evidence="5" key="1">
    <citation type="submission" date="2017-02" db="EMBL/GenBank/DDBJ databases">
        <authorList>
            <person name="Tafer H."/>
            <person name="Lopandic K."/>
        </authorList>
    </citation>
    <scope>NUCLEOTIDE SEQUENCE [LARGE SCALE GENOMIC DNA]</scope>
    <source>
        <strain evidence="5">CBS 366.77</strain>
    </source>
</reference>
<feature type="region of interest" description="Disordered" evidence="1">
    <location>
        <begin position="240"/>
        <end position="300"/>
    </location>
</feature>
<dbReference type="Pfam" id="PF09427">
    <property type="entry name" value="DUF2014"/>
    <property type="match status" value="1"/>
</dbReference>
<dbReference type="STRING" id="2070753.A0A3A2ZUT7"/>
<evidence type="ECO:0000256" key="1">
    <source>
        <dbReference type="SAM" id="MobiDB-lite"/>
    </source>
</evidence>
<dbReference type="GO" id="GO:0046983">
    <property type="term" value="F:protein dimerization activity"/>
    <property type="evidence" value="ECO:0007669"/>
    <property type="project" value="InterPro"/>
</dbReference>
<feature type="transmembrane region" description="Helical" evidence="2">
    <location>
        <begin position="412"/>
        <end position="435"/>
    </location>
</feature>
<feature type="compositionally biased region" description="Polar residues" evidence="1">
    <location>
        <begin position="108"/>
        <end position="132"/>
    </location>
</feature>
<proteinExistence type="predicted"/>
<evidence type="ECO:0000313" key="5">
    <source>
        <dbReference type="Proteomes" id="UP000266188"/>
    </source>
</evidence>